<dbReference type="InterPro" id="IPR051011">
    <property type="entry name" value="Metal_resp_trans_reg"/>
</dbReference>
<accession>A0A918ZN48</accession>
<keyword evidence="2" id="KW-0238">DNA-binding</keyword>
<reference evidence="5" key="1">
    <citation type="journal article" date="2014" name="Int. J. Syst. Evol. Microbiol.">
        <title>Complete genome sequence of Corynebacterium casei LMG S-19264T (=DSM 44701T), isolated from a smear-ripened cheese.</title>
        <authorList>
            <consortium name="US DOE Joint Genome Institute (JGI-PGF)"/>
            <person name="Walter F."/>
            <person name="Albersmeier A."/>
            <person name="Kalinowski J."/>
            <person name="Ruckert C."/>
        </authorList>
    </citation>
    <scope>NUCLEOTIDE SEQUENCE</scope>
    <source>
        <strain evidence="5">CGMCC 4.7403</strain>
    </source>
</reference>
<evidence type="ECO:0000313" key="5">
    <source>
        <dbReference type="EMBL" id="GHE58634.1"/>
    </source>
</evidence>
<protein>
    <recommendedName>
        <fullName evidence="4">HTH arsR-type domain-containing protein</fullName>
    </recommendedName>
</protein>
<evidence type="ECO:0000256" key="3">
    <source>
        <dbReference type="ARBA" id="ARBA00023163"/>
    </source>
</evidence>
<dbReference type="InterPro" id="IPR036388">
    <property type="entry name" value="WH-like_DNA-bd_sf"/>
</dbReference>
<dbReference type="EMBL" id="BNAT01000047">
    <property type="protein sequence ID" value="GHE58634.1"/>
    <property type="molecule type" value="Genomic_DNA"/>
</dbReference>
<dbReference type="CDD" id="cd00090">
    <property type="entry name" value="HTH_ARSR"/>
    <property type="match status" value="1"/>
</dbReference>
<evidence type="ECO:0000259" key="4">
    <source>
        <dbReference type="SMART" id="SM00418"/>
    </source>
</evidence>
<feature type="domain" description="HTH arsR-type" evidence="4">
    <location>
        <begin position="254"/>
        <end position="329"/>
    </location>
</feature>
<dbReference type="SUPFAM" id="SSF46785">
    <property type="entry name" value="Winged helix' DNA-binding domain"/>
    <property type="match status" value="1"/>
</dbReference>
<gene>
    <name evidence="5" type="ORF">GCM10017771_81670</name>
</gene>
<comment type="caution">
    <text evidence="5">The sequence shown here is derived from an EMBL/GenBank/DDBJ whole genome shotgun (WGS) entry which is preliminary data.</text>
</comment>
<dbReference type="InterPro" id="IPR001845">
    <property type="entry name" value="HTH_ArsR_DNA-bd_dom"/>
</dbReference>
<evidence type="ECO:0000256" key="2">
    <source>
        <dbReference type="ARBA" id="ARBA00023125"/>
    </source>
</evidence>
<evidence type="ECO:0000256" key="1">
    <source>
        <dbReference type="ARBA" id="ARBA00023015"/>
    </source>
</evidence>
<dbReference type="InterPro" id="IPR036390">
    <property type="entry name" value="WH_DNA-bd_sf"/>
</dbReference>
<dbReference type="PANTHER" id="PTHR43132:SF6">
    <property type="entry name" value="HTH-TYPE TRANSCRIPTIONAL REPRESSOR CZRA"/>
    <property type="match status" value="1"/>
</dbReference>
<proteinExistence type="predicted"/>
<keyword evidence="6" id="KW-1185">Reference proteome</keyword>
<evidence type="ECO:0000313" key="6">
    <source>
        <dbReference type="Proteomes" id="UP000603227"/>
    </source>
</evidence>
<keyword evidence="1" id="KW-0805">Transcription regulation</keyword>
<sequence length="334" mass="36079">MTGDTLQLGSLEQVRVGVSRHPGATLFSVLKDVWGGCPQGVPRPWRQLIQQKATPATAVPALPLFRSRDCWVPDCLALTRDVHAVDMDALLDELHDLDPDRLTAEVTSRFPDTGMPPLWRSVLNDSQGFVAAYQKLVTAAWEVFAPVWAQADRLFGREMERIGIAAVTGGLAPVLAGLDSVVHYQDGALRLPHPASEPHTRLGDRTLVLVPLASGFAAGMYGIEGDDHIWIGYPLPGLAGIVTRVQAAQPPPGDALNLVLGPVRAAILRHLSQPPSVSELAHALQLGVSTVTYHCDQLAAAGLLDRQRYGRQVRLHRTPRGSALLELLTNPLPN</sequence>
<reference evidence="5" key="2">
    <citation type="submission" date="2020-09" db="EMBL/GenBank/DDBJ databases">
        <authorList>
            <person name="Sun Q."/>
            <person name="Zhou Y."/>
        </authorList>
    </citation>
    <scope>NUCLEOTIDE SEQUENCE</scope>
    <source>
        <strain evidence="5">CGMCC 4.7403</strain>
    </source>
</reference>
<dbReference type="Pfam" id="PF12840">
    <property type="entry name" value="HTH_20"/>
    <property type="match status" value="1"/>
</dbReference>
<dbReference type="GO" id="GO:0003700">
    <property type="term" value="F:DNA-binding transcription factor activity"/>
    <property type="evidence" value="ECO:0007669"/>
    <property type="project" value="InterPro"/>
</dbReference>
<dbReference type="InterPro" id="IPR011991">
    <property type="entry name" value="ArsR-like_HTH"/>
</dbReference>
<dbReference type="AlphaFoldDB" id="A0A918ZN48"/>
<dbReference type="Gene3D" id="1.10.10.10">
    <property type="entry name" value="Winged helix-like DNA-binding domain superfamily/Winged helix DNA-binding domain"/>
    <property type="match status" value="1"/>
</dbReference>
<keyword evidence="3" id="KW-0804">Transcription</keyword>
<organism evidence="5 6">
    <name type="scientific">Streptomyces capitiformicae</name>
    <dbReference type="NCBI Taxonomy" id="2014920"/>
    <lineage>
        <taxon>Bacteria</taxon>
        <taxon>Bacillati</taxon>
        <taxon>Actinomycetota</taxon>
        <taxon>Actinomycetes</taxon>
        <taxon>Kitasatosporales</taxon>
        <taxon>Streptomycetaceae</taxon>
        <taxon>Streptomyces</taxon>
    </lineage>
</organism>
<dbReference type="Proteomes" id="UP000603227">
    <property type="component" value="Unassembled WGS sequence"/>
</dbReference>
<dbReference type="SMART" id="SM00418">
    <property type="entry name" value="HTH_ARSR"/>
    <property type="match status" value="1"/>
</dbReference>
<dbReference type="PANTHER" id="PTHR43132">
    <property type="entry name" value="ARSENICAL RESISTANCE OPERON REPRESSOR ARSR-RELATED"/>
    <property type="match status" value="1"/>
</dbReference>
<dbReference type="GO" id="GO:0003677">
    <property type="term" value="F:DNA binding"/>
    <property type="evidence" value="ECO:0007669"/>
    <property type="project" value="UniProtKB-KW"/>
</dbReference>
<name>A0A918ZN48_9ACTN</name>